<evidence type="ECO:0000313" key="6">
    <source>
        <dbReference type="EMBL" id="GMF57847.1"/>
    </source>
</evidence>
<dbReference type="InterPro" id="IPR008701">
    <property type="entry name" value="NPP1"/>
</dbReference>
<dbReference type="PIRSF" id="PIRSF029958">
    <property type="entry name" value="Necrosis-inducing_protein"/>
    <property type="match status" value="1"/>
</dbReference>
<comment type="caution">
    <text evidence="6">The sequence shown here is derived from an EMBL/GenBank/DDBJ whole genome shotgun (WGS) entry which is preliminary data.</text>
</comment>
<reference evidence="6" key="1">
    <citation type="submission" date="2023-04" db="EMBL/GenBank/DDBJ databases">
        <title>Phytophthora fragariaefolia NBRC 109709.</title>
        <authorList>
            <person name="Ichikawa N."/>
            <person name="Sato H."/>
            <person name="Tonouchi N."/>
        </authorList>
    </citation>
    <scope>NUCLEOTIDE SEQUENCE</scope>
    <source>
        <strain evidence="6">NBRC 109709</strain>
    </source>
</reference>
<evidence type="ECO:0000256" key="1">
    <source>
        <dbReference type="ARBA" id="ARBA00004613"/>
    </source>
</evidence>
<sequence>MKLHFLSIAIIAVVSSVGAVSIDHDKVQPFPQPEPITISQKAAVKFKPSVYIAWVCHPYPAVNAAGETSAGLKPSGELTGDCEGSSLGSQVYGRSGWYKDHWAIMYAWYFPKQSYLYTSKGTRHKWTAAVVWLDNPAVEKPKILAVSTIGTSGVYEIKKNDGKKVCNRRGQCNPPFGKYINDTHPMLLYEQDVRATGLEMAMTRGKGEFQDLIMWDQMTEEARTGLSNADFAPPFVDEAFLPNFESAWPFF</sequence>
<evidence type="ECO:0000256" key="5">
    <source>
        <dbReference type="SAM" id="SignalP"/>
    </source>
</evidence>
<evidence type="ECO:0000256" key="4">
    <source>
        <dbReference type="ARBA" id="ARBA00023026"/>
    </source>
</evidence>
<feature type="signal peptide" evidence="5">
    <location>
        <begin position="1"/>
        <end position="19"/>
    </location>
</feature>
<gene>
    <name evidence="6" type="ORF">Pfra01_002478300</name>
</gene>
<evidence type="ECO:0000256" key="3">
    <source>
        <dbReference type="ARBA" id="ARBA00022525"/>
    </source>
</evidence>
<evidence type="ECO:0000256" key="2">
    <source>
        <dbReference type="ARBA" id="ARBA00009520"/>
    </source>
</evidence>
<comment type="similarity">
    <text evidence="2">Belongs to the Necrosis inducing protein (NPP1) family.</text>
</comment>
<name>A0A9W6YBZ3_9STRA</name>
<dbReference type="PANTHER" id="PTHR33657">
    <property type="entry name" value="DOMAIN PROTEIN, PUTATIVE (AFU_ORTHOLOGUE AFUA_5G00600)-RELATED"/>
    <property type="match status" value="1"/>
</dbReference>
<keyword evidence="3" id="KW-0964">Secreted</keyword>
<dbReference type="Proteomes" id="UP001165121">
    <property type="component" value="Unassembled WGS sequence"/>
</dbReference>
<dbReference type="PANTHER" id="PTHR33657:SF8">
    <property type="entry name" value="DOMAIN PROTEIN, PUTATIVE (AFU_ORTHOLOGUE AFUA_5G00600)-RELATED"/>
    <property type="match status" value="1"/>
</dbReference>
<proteinExistence type="inferred from homology"/>
<evidence type="ECO:0000313" key="7">
    <source>
        <dbReference type="Proteomes" id="UP001165121"/>
    </source>
</evidence>
<feature type="chain" id="PRO_5040764980" evidence="5">
    <location>
        <begin position="20"/>
        <end position="251"/>
    </location>
</feature>
<accession>A0A9W6YBZ3</accession>
<dbReference type="GO" id="GO:0005576">
    <property type="term" value="C:extracellular region"/>
    <property type="evidence" value="ECO:0007669"/>
    <property type="project" value="UniProtKB-SubCell"/>
</dbReference>
<protein>
    <submittedName>
        <fullName evidence="6">Unnamed protein product</fullName>
    </submittedName>
</protein>
<dbReference type="OrthoDB" id="147163at2759"/>
<keyword evidence="7" id="KW-1185">Reference proteome</keyword>
<dbReference type="AlphaFoldDB" id="A0A9W6YBZ3"/>
<dbReference type="EMBL" id="BSXT01004427">
    <property type="protein sequence ID" value="GMF57847.1"/>
    <property type="molecule type" value="Genomic_DNA"/>
</dbReference>
<keyword evidence="4" id="KW-0843">Virulence</keyword>
<keyword evidence="5" id="KW-0732">Signal</keyword>
<organism evidence="6 7">
    <name type="scientific">Phytophthora fragariaefolia</name>
    <dbReference type="NCBI Taxonomy" id="1490495"/>
    <lineage>
        <taxon>Eukaryota</taxon>
        <taxon>Sar</taxon>
        <taxon>Stramenopiles</taxon>
        <taxon>Oomycota</taxon>
        <taxon>Peronosporomycetes</taxon>
        <taxon>Peronosporales</taxon>
        <taxon>Peronosporaceae</taxon>
        <taxon>Phytophthora</taxon>
    </lineage>
</organism>
<comment type="subcellular location">
    <subcellularLocation>
        <location evidence="1">Secreted</location>
    </subcellularLocation>
</comment>
<dbReference type="Pfam" id="PF05630">
    <property type="entry name" value="NPP1"/>
    <property type="match status" value="1"/>
</dbReference>